<keyword evidence="1" id="KW-0812">Transmembrane</keyword>
<feature type="transmembrane region" description="Helical" evidence="1">
    <location>
        <begin position="63"/>
        <end position="84"/>
    </location>
</feature>
<accession>X0Y9F5</accession>
<proteinExistence type="predicted"/>
<keyword evidence="1" id="KW-0472">Membrane</keyword>
<gene>
    <name evidence="3" type="ORF">S01H1_64981</name>
</gene>
<organism evidence="3">
    <name type="scientific">marine sediment metagenome</name>
    <dbReference type="NCBI Taxonomy" id="412755"/>
    <lineage>
        <taxon>unclassified sequences</taxon>
        <taxon>metagenomes</taxon>
        <taxon>ecological metagenomes</taxon>
    </lineage>
</organism>
<reference evidence="3" key="1">
    <citation type="journal article" date="2014" name="Front. Microbiol.">
        <title>High frequency of phylogenetically diverse reductive dehalogenase-homologous genes in deep subseafloor sedimentary metagenomes.</title>
        <authorList>
            <person name="Kawai M."/>
            <person name="Futagami T."/>
            <person name="Toyoda A."/>
            <person name="Takaki Y."/>
            <person name="Nishi S."/>
            <person name="Hori S."/>
            <person name="Arai W."/>
            <person name="Tsubouchi T."/>
            <person name="Morono Y."/>
            <person name="Uchiyama I."/>
            <person name="Ito T."/>
            <person name="Fujiyama A."/>
            <person name="Inagaki F."/>
            <person name="Takami H."/>
        </authorList>
    </citation>
    <scope>NUCLEOTIDE SEQUENCE</scope>
    <source>
        <strain evidence="3">Expedition CK06-06</strain>
    </source>
</reference>
<name>X0Y9F5_9ZZZZ</name>
<dbReference type="Pfam" id="PF12773">
    <property type="entry name" value="DZR"/>
    <property type="match status" value="1"/>
</dbReference>
<comment type="caution">
    <text evidence="3">The sequence shown here is derived from an EMBL/GenBank/DDBJ whole genome shotgun (WGS) entry which is preliminary data.</text>
</comment>
<sequence>SLWSIPFTLLLIMLIMAAADILFQFIPLEISHATWMWGFSTVITTICASLVTEKLSMDNRRALLSMASAAAFSILFYRNISAFLQRSLASSIQSIIPNPFVEMVVYTSVLTIIPGALVGVIFGGILGSVPTRSSTKKKIAFEIPPADTDTPRLGIEKVCGICGQAIPIDSRFCPFCGAEPEQRSAPQMMYCRFCGSQLKYRGQFCPECGRDIDIISRPLVFYSM</sequence>
<protein>
    <recommendedName>
        <fullName evidence="2">DZANK-type domain-containing protein</fullName>
    </recommendedName>
</protein>
<feature type="non-terminal residue" evidence="3">
    <location>
        <position position="1"/>
    </location>
</feature>
<dbReference type="InterPro" id="IPR024064">
    <property type="entry name" value="FdhE-like_sf"/>
</dbReference>
<evidence type="ECO:0000256" key="1">
    <source>
        <dbReference type="SAM" id="Phobius"/>
    </source>
</evidence>
<dbReference type="InterPro" id="IPR025874">
    <property type="entry name" value="DZR"/>
</dbReference>
<evidence type="ECO:0000313" key="3">
    <source>
        <dbReference type="EMBL" id="GAG33476.1"/>
    </source>
</evidence>
<feature type="domain" description="DZANK-type" evidence="2">
    <location>
        <begin position="159"/>
        <end position="209"/>
    </location>
</feature>
<evidence type="ECO:0000259" key="2">
    <source>
        <dbReference type="Pfam" id="PF12773"/>
    </source>
</evidence>
<dbReference type="SUPFAM" id="SSF144020">
    <property type="entry name" value="FdhE-like"/>
    <property type="match status" value="1"/>
</dbReference>
<dbReference type="EMBL" id="BARS01042868">
    <property type="protein sequence ID" value="GAG33476.1"/>
    <property type="molecule type" value="Genomic_DNA"/>
</dbReference>
<keyword evidence="1" id="KW-1133">Transmembrane helix</keyword>
<feature type="transmembrane region" description="Helical" evidence="1">
    <location>
        <begin position="104"/>
        <end position="129"/>
    </location>
</feature>
<feature type="transmembrane region" description="Helical" evidence="1">
    <location>
        <begin position="7"/>
        <end position="26"/>
    </location>
</feature>
<dbReference type="AlphaFoldDB" id="X0Y9F5"/>
<feature type="transmembrane region" description="Helical" evidence="1">
    <location>
        <begin position="32"/>
        <end position="51"/>
    </location>
</feature>